<name>A0A975W9S1_9RHOB</name>
<evidence type="ECO:0000313" key="2">
    <source>
        <dbReference type="EMBL" id="SEJ40677.1"/>
    </source>
</evidence>
<feature type="domain" description="Gamma-glutamylcyclotransferase AIG2-like" evidence="1">
    <location>
        <begin position="7"/>
        <end position="104"/>
    </location>
</feature>
<dbReference type="SUPFAM" id="SSF110857">
    <property type="entry name" value="Gamma-glutamyl cyclotransferase-like"/>
    <property type="match status" value="1"/>
</dbReference>
<comment type="caution">
    <text evidence="2">The sequence shown here is derived from an EMBL/GenBank/DDBJ whole genome shotgun (WGS) entry which is preliminary data.</text>
</comment>
<evidence type="ECO:0000313" key="3">
    <source>
        <dbReference type="Proteomes" id="UP000182932"/>
    </source>
</evidence>
<dbReference type="EMBL" id="FNYY01000005">
    <property type="protein sequence ID" value="SEJ40677.1"/>
    <property type="molecule type" value="Genomic_DNA"/>
</dbReference>
<dbReference type="AlphaFoldDB" id="A0A975W9S1"/>
<dbReference type="Pfam" id="PF06094">
    <property type="entry name" value="GGACT"/>
    <property type="match status" value="1"/>
</dbReference>
<dbReference type="InterPro" id="IPR036568">
    <property type="entry name" value="GGCT-like_sf"/>
</dbReference>
<dbReference type="RefSeq" id="WP_074836374.1">
    <property type="nucleotide sequence ID" value="NZ_CATMKJ010000009.1"/>
</dbReference>
<protein>
    <submittedName>
        <fullName evidence="2">ChaC-like protein</fullName>
    </submittedName>
</protein>
<keyword evidence="3" id="KW-1185">Reference proteome</keyword>
<organism evidence="2 3">
    <name type="scientific">Marinovum algicola</name>
    <dbReference type="NCBI Taxonomy" id="42444"/>
    <lineage>
        <taxon>Bacteria</taxon>
        <taxon>Pseudomonadati</taxon>
        <taxon>Pseudomonadota</taxon>
        <taxon>Alphaproteobacteria</taxon>
        <taxon>Rhodobacterales</taxon>
        <taxon>Roseobacteraceae</taxon>
        <taxon>Marinovum</taxon>
    </lineage>
</organism>
<dbReference type="Proteomes" id="UP000182932">
    <property type="component" value="Unassembled WGS sequence"/>
</dbReference>
<dbReference type="Gene3D" id="3.10.490.10">
    <property type="entry name" value="Gamma-glutamyl cyclotransferase-like"/>
    <property type="match status" value="1"/>
</dbReference>
<dbReference type="InterPro" id="IPR009288">
    <property type="entry name" value="AIG2-like_dom"/>
</dbReference>
<gene>
    <name evidence="2" type="ORF">SAMN04487940_105246</name>
</gene>
<accession>A0A975W9S1</accession>
<proteinExistence type="predicted"/>
<evidence type="ECO:0000259" key="1">
    <source>
        <dbReference type="Pfam" id="PF06094"/>
    </source>
</evidence>
<reference evidence="2 3" key="1">
    <citation type="submission" date="2016-10" db="EMBL/GenBank/DDBJ databases">
        <authorList>
            <person name="Varghese N."/>
            <person name="Submissions S."/>
        </authorList>
    </citation>
    <scope>NUCLEOTIDE SEQUENCE [LARGE SCALE GENOMIC DNA]</scope>
    <source>
        <strain evidence="2 3">FF3</strain>
    </source>
</reference>
<dbReference type="GeneID" id="80818212"/>
<sequence length="190" mass="21264">MNDPFFFGYGSLVNTATHDFRQIRLARARGWRRAWRHTDLRPVSFLTAVPDNDCTIDGVIAAVPGADWLALDEREHAYDRIAASAQIDHDAPHPLDIAIYAIPSDRHRPPSDASPILMSYLECVLQGYLHRFGVEGVTGFVATTDGWEAPILDDRAMPRYPRHQVLAAEERTMVRDVLTDAGARILMSLA</sequence>